<feature type="compositionally biased region" description="Low complexity" evidence="1">
    <location>
        <begin position="176"/>
        <end position="187"/>
    </location>
</feature>
<feature type="compositionally biased region" description="Basic and acidic residues" evidence="1">
    <location>
        <begin position="67"/>
        <end position="82"/>
    </location>
</feature>
<feature type="compositionally biased region" description="Basic and acidic residues" evidence="1">
    <location>
        <begin position="246"/>
        <end position="258"/>
    </location>
</feature>
<keyword evidence="2" id="KW-1185">Reference proteome</keyword>
<feature type="compositionally biased region" description="Gly residues" evidence="1">
    <location>
        <begin position="262"/>
        <end position="276"/>
    </location>
</feature>
<proteinExistence type="predicted"/>
<dbReference type="Proteomes" id="UP000038045">
    <property type="component" value="Unplaced"/>
</dbReference>
<protein>
    <submittedName>
        <fullName evidence="3">Long-chain-fatty-acid--CoA ligase</fullName>
    </submittedName>
</protein>
<dbReference type="WBParaSite" id="PTRK_0000234000.1">
    <property type="protein sequence ID" value="PTRK_0000234000.1"/>
    <property type="gene ID" value="PTRK_0000234000"/>
</dbReference>
<sequence length="465" mass="47646">RDQPFDRQAGVDGDMQVAPGPARLGHGGGDLVEGGGQSGQQAAPGLGRFRRAGKSADRARHVARRRFPSDRPRVGAGDDRLLRLQLLSDGGAGRAAGGGHGDKSGRGVHGPVGGLPDLGGAQPVRRALDRPARRTRGVVGGGRDLRPGPDPAGAGARAGRHDCGGADAGRGHGRGAVRPGLRRAGGPARRRGEEADHRRLPAGRLRRGAGLAVDLGDDRDPGLARRLLRLGGGASAARGLVGRPGGRVDGERGHRGAPDRPGGVGKGLARGGGAGGDPAASARRPDRPCRRQGRGGGRRPGAGGGQRPAGGGFGRPAAASVRARELWCAPGPDADARPLRPGGGAGAVRRGAGSLGGSGPAGLQRRLPDHVRHDLRAEASRVLEHGGQERIERRPPRRLAVQSAPGRRQPDHRQVQLRLFAAEGQADEAVEGAVDPEPHAGRDPHPMIGRGDRQAHAVRPGQLDP</sequence>
<feature type="compositionally biased region" description="Basic and acidic residues" evidence="1">
    <location>
        <begin position="190"/>
        <end position="199"/>
    </location>
</feature>
<feature type="compositionally biased region" description="Gly residues" evidence="1">
    <location>
        <begin position="25"/>
        <end position="38"/>
    </location>
</feature>
<feature type="compositionally biased region" description="Gly residues" evidence="1">
    <location>
        <begin position="107"/>
        <end position="117"/>
    </location>
</feature>
<feature type="compositionally biased region" description="Basic and acidic residues" evidence="1">
    <location>
        <begin position="366"/>
        <end position="394"/>
    </location>
</feature>
<evidence type="ECO:0000313" key="2">
    <source>
        <dbReference type="Proteomes" id="UP000038045"/>
    </source>
</evidence>
<evidence type="ECO:0000313" key="3">
    <source>
        <dbReference type="WBParaSite" id="PTRK_0000234000.1"/>
    </source>
</evidence>
<name>A0A0N4Z5G0_PARTI</name>
<reference evidence="3" key="1">
    <citation type="submission" date="2017-02" db="UniProtKB">
        <authorList>
            <consortium name="WormBaseParasite"/>
        </authorList>
    </citation>
    <scope>IDENTIFICATION</scope>
</reference>
<feature type="compositionally biased region" description="Gly residues" evidence="1">
    <location>
        <begin position="90"/>
        <end position="99"/>
    </location>
</feature>
<evidence type="ECO:0000256" key="1">
    <source>
        <dbReference type="SAM" id="MobiDB-lite"/>
    </source>
</evidence>
<feature type="compositionally biased region" description="Gly residues" evidence="1">
    <location>
        <begin position="298"/>
        <end position="314"/>
    </location>
</feature>
<feature type="compositionally biased region" description="Basic and acidic residues" evidence="1">
    <location>
        <begin position="436"/>
        <end position="455"/>
    </location>
</feature>
<organism evidence="2 3">
    <name type="scientific">Parastrongyloides trichosuri</name>
    <name type="common">Possum-specific nematode worm</name>
    <dbReference type="NCBI Taxonomy" id="131310"/>
    <lineage>
        <taxon>Eukaryota</taxon>
        <taxon>Metazoa</taxon>
        <taxon>Ecdysozoa</taxon>
        <taxon>Nematoda</taxon>
        <taxon>Chromadorea</taxon>
        <taxon>Rhabditida</taxon>
        <taxon>Tylenchina</taxon>
        <taxon>Panagrolaimomorpha</taxon>
        <taxon>Strongyloidoidea</taxon>
        <taxon>Strongyloididae</taxon>
        <taxon>Parastrongyloides</taxon>
    </lineage>
</organism>
<feature type="region of interest" description="Disordered" evidence="1">
    <location>
        <begin position="1"/>
        <end position="465"/>
    </location>
</feature>
<dbReference type="AlphaFoldDB" id="A0A0N4Z5G0"/>
<accession>A0A0N4Z5G0</accession>